<dbReference type="EMBL" id="BLXT01002143">
    <property type="protein sequence ID" value="GFN91442.1"/>
    <property type="molecule type" value="Genomic_DNA"/>
</dbReference>
<sequence length="95" mass="10110">MTYNPNARRSGWACSTTAVPQDAAISLWLALVVARPTKLFSETVSKWRQARGTSRAVVKESTVLSYSSDKKAGHARTSILVLSLPSSLSGGISAT</sequence>
<dbReference type="AlphaFoldDB" id="A0AAV3Z9K2"/>
<gene>
    <name evidence="1" type="ORF">PoB_001794800</name>
</gene>
<comment type="caution">
    <text evidence="1">The sequence shown here is derived from an EMBL/GenBank/DDBJ whole genome shotgun (WGS) entry which is preliminary data.</text>
</comment>
<reference evidence="1 2" key="1">
    <citation type="journal article" date="2021" name="Elife">
        <title>Chloroplast acquisition without the gene transfer in kleptoplastic sea slugs, Plakobranchus ocellatus.</title>
        <authorList>
            <person name="Maeda T."/>
            <person name="Takahashi S."/>
            <person name="Yoshida T."/>
            <person name="Shimamura S."/>
            <person name="Takaki Y."/>
            <person name="Nagai Y."/>
            <person name="Toyoda A."/>
            <person name="Suzuki Y."/>
            <person name="Arimoto A."/>
            <person name="Ishii H."/>
            <person name="Satoh N."/>
            <person name="Nishiyama T."/>
            <person name="Hasebe M."/>
            <person name="Maruyama T."/>
            <person name="Minagawa J."/>
            <person name="Obokata J."/>
            <person name="Shigenobu S."/>
        </authorList>
    </citation>
    <scope>NUCLEOTIDE SEQUENCE [LARGE SCALE GENOMIC DNA]</scope>
</reference>
<dbReference type="Proteomes" id="UP000735302">
    <property type="component" value="Unassembled WGS sequence"/>
</dbReference>
<proteinExistence type="predicted"/>
<name>A0AAV3Z9K2_9GAST</name>
<protein>
    <submittedName>
        <fullName evidence="1">Uncharacterized protein</fullName>
    </submittedName>
</protein>
<accession>A0AAV3Z9K2</accession>
<organism evidence="1 2">
    <name type="scientific">Plakobranchus ocellatus</name>
    <dbReference type="NCBI Taxonomy" id="259542"/>
    <lineage>
        <taxon>Eukaryota</taxon>
        <taxon>Metazoa</taxon>
        <taxon>Spiralia</taxon>
        <taxon>Lophotrochozoa</taxon>
        <taxon>Mollusca</taxon>
        <taxon>Gastropoda</taxon>
        <taxon>Heterobranchia</taxon>
        <taxon>Euthyneura</taxon>
        <taxon>Panpulmonata</taxon>
        <taxon>Sacoglossa</taxon>
        <taxon>Placobranchoidea</taxon>
        <taxon>Plakobranchidae</taxon>
        <taxon>Plakobranchus</taxon>
    </lineage>
</organism>
<evidence type="ECO:0000313" key="2">
    <source>
        <dbReference type="Proteomes" id="UP000735302"/>
    </source>
</evidence>
<evidence type="ECO:0000313" key="1">
    <source>
        <dbReference type="EMBL" id="GFN91442.1"/>
    </source>
</evidence>
<keyword evidence="2" id="KW-1185">Reference proteome</keyword>